<dbReference type="EMBL" id="FOPP01000004">
    <property type="protein sequence ID" value="SFH06249.1"/>
    <property type="molecule type" value="Genomic_DNA"/>
</dbReference>
<feature type="domain" description="Cyclophilin-like" evidence="2">
    <location>
        <begin position="48"/>
        <end position="156"/>
    </location>
</feature>
<dbReference type="SUPFAM" id="SSF50891">
    <property type="entry name" value="Cyclophilin-like"/>
    <property type="match status" value="1"/>
</dbReference>
<dbReference type="Proteomes" id="UP000199666">
    <property type="component" value="Unassembled WGS sequence"/>
</dbReference>
<sequence length="162" mass="17714">MKHSFLMVVAFMIMIVCSASSCDKNDDDSSINNTPENTIPMTNGKIKIKVGSQTFTATLLDNNSSKTFKEMLPMKIDMTELNGNEKYYDLPNSLPTNSSNPGTIKNGDLMLYGSKTLVLFYKTFSTSYSYTKLGSIDDVTGLASALGTGNVTVAFEKISDRI</sequence>
<dbReference type="STRING" id="414048.SAMN04489864_104378"/>
<name>A0A1I2X043_9SPHI</name>
<evidence type="ECO:0000259" key="2">
    <source>
        <dbReference type="Pfam" id="PF18050"/>
    </source>
</evidence>
<dbReference type="PROSITE" id="PS51257">
    <property type="entry name" value="PROKAR_LIPOPROTEIN"/>
    <property type="match status" value="1"/>
</dbReference>
<dbReference type="AlphaFoldDB" id="A0A1I2X043"/>
<accession>A0A1I2X043</accession>
<protein>
    <submittedName>
        <fullName evidence="3">Cyclophilin-like</fullName>
    </submittedName>
</protein>
<keyword evidence="1" id="KW-0732">Signal</keyword>
<dbReference type="Gene3D" id="2.40.100.20">
    <property type="match status" value="1"/>
</dbReference>
<gene>
    <name evidence="3" type="ORF">SAMN04489864_104378</name>
</gene>
<dbReference type="OrthoDB" id="9801466at2"/>
<proteinExistence type="predicted"/>
<dbReference type="InterPro" id="IPR041183">
    <property type="entry name" value="Cyclophilin-like"/>
</dbReference>
<organism evidence="3 4">
    <name type="scientific">Pedobacter insulae</name>
    <dbReference type="NCBI Taxonomy" id="414048"/>
    <lineage>
        <taxon>Bacteria</taxon>
        <taxon>Pseudomonadati</taxon>
        <taxon>Bacteroidota</taxon>
        <taxon>Sphingobacteriia</taxon>
        <taxon>Sphingobacteriales</taxon>
        <taxon>Sphingobacteriaceae</taxon>
        <taxon>Pedobacter</taxon>
    </lineage>
</organism>
<evidence type="ECO:0000313" key="4">
    <source>
        <dbReference type="Proteomes" id="UP000199666"/>
    </source>
</evidence>
<keyword evidence="4" id="KW-1185">Reference proteome</keyword>
<evidence type="ECO:0000256" key="1">
    <source>
        <dbReference type="SAM" id="SignalP"/>
    </source>
</evidence>
<evidence type="ECO:0000313" key="3">
    <source>
        <dbReference type="EMBL" id="SFH06249.1"/>
    </source>
</evidence>
<feature type="signal peptide" evidence="1">
    <location>
        <begin position="1"/>
        <end position="21"/>
    </location>
</feature>
<reference evidence="3 4" key="1">
    <citation type="submission" date="2016-10" db="EMBL/GenBank/DDBJ databases">
        <authorList>
            <person name="de Groot N.N."/>
        </authorList>
    </citation>
    <scope>NUCLEOTIDE SEQUENCE [LARGE SCALE GENOMIC DNA]</scope>
    <source>
        <strain evidence="3 4">DSM 18684</strain>
    </source>
</reference>
<dbReference type="Pfam" id="PF18050">
    <property type="entry name" value="Cyclophil_like2"/>
    <property type="match status" value="1"/>
</dbReference>
<dbReference type="InterPro" id="IPR029000">
    <property type="entry name" value="Cyclophilin-like_dom_sf"/>
</dbReference>
<feature type="chain" id="PRO_5011504267" evidence="1">
    <location>
        <begin position="22"/>
        <end position="162"/>
    </location>
</feature>
<dbReference type="RefSeq" id="WP_090993353.1">
    <property type="nucleotide sequence ID" value="NZ_FOPP01000004.1"/>
</dbReference>